<evidence type="ECO:0000256" key="1">
    <source>
        <dbReference type="SAM" id="MobiDB-lite"/>
    </source>
</evidence>
<evidence type="ECO:0000313" key="3">
    <source>
        <dbReference type="Proteomes" id="UP000284403"/>
    </source>
</evidence>
<name>A0A3R7PX70_9TRYP</name>
<dbReference type="OrthoDB" id="267261at2759"/>
<evidence type="ECO:0000313" key="2">
    <source>
        <dbReference type="EMBL" id="RNF26557.1"/>
    </source>
</evidence>
<dbReference type="GeneID" id="40314771"/>
<feature type="region of interest" description="Disordered" evidence="1">
    <location>
        <begin position="146"/>
        <end position="208"/>
    </location>
</feature>
<sequence length="223" mass="25128">MRHNLLDEEDEAGHHSSNSSSRGSSFRRDEEFMNEDPPVFDVAVAAQEHDDIILCDDAPPMVFCAPEPTAGALKKEQQKQLLQRQQESMGSAAQPKLTGFFRPGVVEFQKKYVREVETDMVLNDGEYICKDVVRFRHKETNEVISEEEFHRRSGEMMRSPRSDLQNGNPSESTPTDQVSPPCPAGNVKSTAVEAARSGRQPKIEKQLRSQPKTLFSYFKPVSS</sequence>
<feature type="compositionally biased region" description="Polar residues" evidence="1">
    <location>
        <begin position="162"/>
        <end position="178"/>
    </location>
</feature>
<dbReference type="Proteomes" id="UP000284403">
    <property type="component" value="Unassembled WGS sequence"/>
</dbReference>
<protein>
    <submittedName>
        <fullName evidence="2">Uncharacterized protein</fullName>
    </submittedName>
</protein>
<feature type="region of interest" description="Disordered" evidence="1">
    <location>
        <begin position="74"/>
        <end position="95"/>
    </location>
</feature>
<reference evidence="2 3" key="1">
    <citation type="journal article" date="2018" name="BMC Genomics">
        <title>Genomic comparison of Trypanosoma conorhini and Trypanosoma rangeli to Trypanosoma cruzi strains of high and low virulence.</title>
        <authorList>
            <person name="Bradwell K.R."/>
            <person name="Koparde V.N."/>
            <person name="Matveyev A.V."/>
            <person name="Serrano M.G."/>
            <person name="Alves J.M."/>
            <person name="Parikh H."/>
            <person name="Huang B."/>
            <person name="Lee V."/>
            <person name="Espinosa-Alvarez O."/>
            <person name="Ortiz P.A."/>
            <person name="Costa-Martins A.G."/>
            <person name="Teixeira M.M."/>
            <person name="Buck G.A."/>
        </authorList>
    </citation>
    <scope>NUCLEOTIDE SEQUENCE [LARGE SCALE GENOMIC DNA]</scope>
    <source>
        <strain evidence="2 3">025E</strain>
    </source>
</reference>
<dbReference type="AlphaFoldDB" id="A0A3R7PX70"/>
<feature type="compositionally biased region" description="Basic and acidic residues" evidence="1">
    <location>
        <begin position="146"/>
        <end position="161"/>
    </location>
</feature>
<feature type="region of interest" description="Disordered" evidence="1">
    <location>
        <begin position="1"/>
        <end position="32"/>
    </location>
</feature>
<comment type="caution">
    <text evidence="2">The sequence shown here is derived from an EMBL/GenBank/DDBJ whole genome shotgun (WGS) entry which is preliminary data.</text>
</comment>
<dbReference type="EMBL" id="MKKU01000037">
    <property type="protein sequence ID" value="RNF26557.1"/>
    <property type="molecule type" value="Genomic_DNA"/>
</dbReference>
<accession>A0A3R7PX70</accession>
<dbReference type="RefSeq" id="XP_029231763.1">
    <property type="nucleotide sequence ID" value="XM_029368098.1"/>
</dbReference>
<gene>
    <name evidence="2" type="ORF">Tco025E_01160</name>
</gene>
<proteinExistence type="predicted"/>
<keyword evidence="3" id="KW-1185">Reference proteome</keyword>
<organism evidence="2 3">
    <name type="scientific">Trypanosoma conorhini</name>
    <dbReference type="NCBI Taxonomy" id="83891"/>
    <lineage>
        <taxon>Eukaryota</taxon>
        <taxon>Discoba</taxon>
        <taxon>Euglenozoa</taxon>
        <taxon>Kinetoplastea</taxon>
        <taxon>Metakinetoplastina</taxon>
        <taxon>Trypanosomatida</taxon>
        <taxon>Trypanosomatidae</taxon>
        <taxon>Trypanosoma</taxon>
    </lineage>
</organism>